<proteinExistence type="predicted"/>
<protein>
    <submittedName>
        <fullName evidence="1">Uncharacterized protein</fullName>
    </submittedName>
</protein>
<keyword evidence="2" id="KW-1185">Reference proteome</keyword>
<reference evidence="1 2" key="1">
    <citation type="submission" date="2019-11" db="EMBL/GenBank/DDBJ databases">
        <title>Type strains purchased from KCTC, JCM and DSMZ.</title>
        <authorList>
            <person name="Lu H."/>
        </authorList>
    </citation>
    <scope>NUCLEOTIDE SEQUENCE [LARGE SCALE GENOMIC DNA]</scope>
    <source>
        <strain evidence="1 2">KCTC 22382</strain>
    </source>
</reference>
<dbReference type="AlphaFoldDB" id="A0A6L6PM49"/>
<organism evidence="1 2">
    <name type="scientific">Duganella radicis</name>
    <dbReference type="NCBI Taxonomy" id="551988"/>
    <lineage>
        <taxon>Bacteria</taxon>
        <taxon>Pseudomonadati</taxon>
        <taxon>Pseudomonadota</taxon>
        <taxon>Betaproteobacteria</taxon>
        <taxon>Burkholderiales</taxon>
        <taxon>Oxalobacteraceae</taxon>
        <taxon>Telluria group</taxon>
        <taxon>Duganella</taxon>
    </lineage>
</organism>
<gene>
    <name evidence="1" type="ORF">GM676_21660</name>
</gene>
<sequence length="52" mass="5961">MEAAIAAAPAYVYDPDVPYDPNNEEEVRAFWSKAKLVMPGEHRFQQHGRKND</sequence>
<evidence type="ECO:0000313" key="2">
    <source>
        <dbReference type="Proteomes" id="UP000475582"/>
    </source>
</evidence>
<dbReference type="Proteomes" id="UP000475582">
    <property type="component" value="Unassembled WGS sequence"/>
</dbReference>
<comment type="caution">
    <text evidence="1">The sequence shown here is derived from an EMBL/GenBank/DDBJ whole genome shotgun (WGS) entry which is preliminary data.</text>
</comment>
<evidence type="ECO:0000313" key="1">
    <source>
        <dbReference type="EMBL" id="MTV40178.1"/>
    </source>
</evidence>
<accession>A0A6L6PM49</accession>
<dbReference type="EMBL" id="WNKY01000029">
    <property type="protein sequence ID" value="MTV40178.1"/>
    <property type="molecule type" value="Genomic_DNA"/>
</dbReference>
<dbReference type="RefSeq" id="WP_155466007.1">
    <property type="nucleotide sequence ID" value="NZ_WNKY01000029.1"/>
</dbReference>
<name>A0A6L6PM49_9BURK</name>